<organism evidence="2 3">
    <name type="scientific">Candidatus Methanocrinis alkalitolerans</name>
    <dbReference type="NCBI Taxonomy" id="3033395"/>
    <lineage>
        <taxon>Archaea</taxon>
        <taxon>Methanobacteriati</taxon>
        <taxon>Methanobacteriota</taxon>
        <taxon>Stenosarchaea group</taxon>
        <taxon>Methanomicrobia</taxon>
        <taxon>Methanotrichales</taxon>
        <taxon>Methanotrichaceae</taxon>
        <taxon>Methanocrinis</taxon>
    </lineage>
</organism>
<reference evidence="2 3" key="1">
    <citation type="submission" date="2023-03" db="EMBL/GenBank/DDBJ databases">
        <title>Whole genome sequencing of Methanotrichaceae archaeon M04Ac.</title>
        <authorList>
            <person name="Khomyakova M.A."/>
            <person name="Merkel A.Y."/>
            <person name="Slobodkin A.I."/>
        </authorList>
    </citation>
    <scope>NUCLEOTIDE SEQUENCE [LARGE SCALE GENOMIC DNA]</scope>
    <source>
        <strain evidence="2 3">M04Ac</strain>
    </source>
</reference>
<protein>
    <recommendedName>
        <fullName evidence="4">Trimeric autotransporter adhesin YadA-like head domain-containing protein</fullName>
    </recommendedName>
</protein>
<keyword evidence="3" id="KW-1185">Reference proteome</keyword>
<feature type="region of interest" description="Disordered" evidence="1">
    <location>
        <begin position="226"/>
        <end position="249"/>
    </location>
</feature>
<gene>
    <name evidence="2" type="ORF">P0O24_01045</name>
</gene>
<evidence type="ECO:0000313" key="3">
    <source>
        <dbReference type="Proteomes" id="UP001215956"/>
    </source>
</evidence>
<dbReference type="Proteomes" id="UP001215956">
    <property type="component" value="Unassembled WGS sequence"/>
</dbReference>
<sequence>MNLSKISRWTIASLMVLLVATSTALGYANTVSQSISMNGQGGYVSQSSSNSAIVFGSNNHVSQSVTQNAQGNYITQSAANAAVVVGDGNSVHQGVHQNADGSYIMQAGANAVAVVGDYNEVFQGVSQTAVGDEIYQTGWNSGTIIGDANSLTQTTFASARTRPAPHADPVQDMSNFAYIAGSYNDVGQSIFGYAIVGSGDGPIIQGGRNVVETPDPRWNSFRQGIGFSGHSGPGSELRQSAKNEVRIGG</sequence>
<feature type="compositionally biased region" description="Basic and acidic residues" evidence="1">
    <location>
        <begin position="239"/>
        <end position="249"/>
    </location>
</feature>
<evidence type="ECO:0000256" key="1">
    <source>
        <dbReference type="SAM" id="MobiDB-lite"/>
    </source>
</evidence>
<proteinExistence type="predicted"/>
<dbReference type="EMBL" id="JARFPL010000002">
    <property type="protein sequence ID" value="MDF0592173.1"/>
    <property type="molecule type" value="Genomic_DNA"/>
</dbReference>
<dbReference type="RefSeq" id="WP_316967882.1">
    <property type="nucleotide sequence ID" value="NZ_JARFPL010000002.1"/>
</dbReference>
<evidence type="ECO:0000313" key="2">
    <source>
        <dbReference type="EMBL" id="MDF0592173.1"/>
    </source>
</evidence>
<evidence type="ECO:0008006" key="4">
    <source>
        <dbReference type="Google" id="ProtNLM"/>
    </source>
</evidence>
<name>A0ABT5XBU2_9EURY</name>
<accession>A0ABT5XBU2</accession>
<comment type="caution">
    <text evidence="2">The sequence shown here is derived from an EMBL/GenBank/DDBJ whole genome shotgun (WGS) entry which is preliminary data.</text>
</comment>